<organism evidence="1">
    <name type="scientific">Rhizophora mucronata</name>
    <name type="common">Asiatic mangrove</name>
    <dbReference type="NCBI Taxonomy" id="61149"/>
    <lineage>
        <taxon>Eukaryota</taxon>
        <taxon>Viridiplantae</taxon>
        <taxon>Streptophyta</taxon>
        <taxon>Embryophyta</taxon>
        <taxon>Tracheophyta</taxon>
        <taxon>Spermatophyta</taxon>
        <taxon>Magnoliopsida</taxon>
        <taxon>eudicotyledons</taxon>
        <taxon>Gunneridae</taxon>
        <taxon>Pentapetalae</taxon>
        <taxon>rosids</taxon>
        <taxon>fabids</taxon>
        <taxon>Malpighiales</taxon>
        <taxon>Rhizophoraceae</taxon>
        <taxon>Rhizophora</taxon>
    </lineage>
</organism>
<dbReference type="EMBL" id="GGEC01060874">
    <property type="protein sequence ID" value="MBX41358.1"/>
    <property type="molecule type" value="Transcribed_RNA"/>
</dbReference>
<protein>
    <submittedName>
        <fullName evidence="1">Uncharacterized protein</fullName>
    </submittedName>
</protein>
<evidence type="ECO:0000313" key="1">
    <source>
        <dbReference type="EMBL" id="MBX41358.1"/>
    </source>
</evidence>
<proteinExistence type="predicted"/>
<reference evidence="1" key="1">
    <citation type="submission" date="2018-02" db="EMBL/GenBank/DDBJ databases">
        <title>Rhizophora mucronata_Transcriptome.</title>
        <authorList>
            <person name="Meera S.P."/>
            <person name="Sreeshan A."/>
            <person name="Augustine A."/>
        </authorList>
    </citation>
    <scope>NUCLEOTIDE SEQUENCE</scope>
    <source>
        <tissue evidence="1">Leaf</tissue>
    </source>
</reference>
<sequence length="49" mass="5625">MTQALTKQTCSLPHRSEMDKLFSTNLGHYSPKKGLDHHSPKKIRTLFIT</sequence>
<accession>A0A2P2NFU5</accession>
<dbReference type="AlphaFoldDB" id="A0A2P2NFU5"/>
<name>A0A2P2NFU5_RHIMU</name>